<keyword evidence="3" id="KW-1185">Reference proteome</keyword>
<comment type="caution">
    <text evidence="2">The sequence shown here is derived from an EMBL/GenBank/DDBJ whole genome shotgun (WGS) entry which is preliminary data.</text>
</comment>
<feature type="region of interest" description="Disordered" evidence="1">
    <location>
        <begin position="15"/>
        <end position="41"/>
    </location>
</feature>
<proteinExistence type="predicted"/>
<evidence type="ECO:0000256" key="1">
    <source>
        <dbReference type="SAM" id="MobiDB-lite"/>
    </source>
</evidence>
<evidence type="ECO:0000313" key="3">
    <source>
        <dbReference type="Proteomes" id="UP001596004"/>
    </source>
</evidence>
<dbReference type="EMBL" id="JBHSFP010000003">
    <property type="protein sequence ID" value="MFC4530648.1"/>
    <property type="molecule type" value="Genomic_DNA"/>
</dbReference>
<dbReference type="Proteomes" id="UP001596004">
    <property type="component" value="Unassembled WGS sequence"/>
</dbReference>
<accession>A0ABV9CD13</accession>
<feature type="compositionally biased region" description="Gly residues" evidence="1">
    <location>
        <begin position="22"/>
        <end position="41"/>
    </location>
</feature>
<name>A0ABV9CD13_9ACTN</name>
<sequence length="41" mass="3986">MTAAPLDLRLGGRRFGPYGPYGPCGGPGGGAHPGEGDGYGP</sequence>
<organism evidence="2 3">
    <name type="scientific">Sphaerisporangium dianthi</name>
    <dbReference type="NCBI Taxonomy" id="1436120"/>
    <lineage>
        <taxon>Bacteria</taxon>
        <taxon>Bacillati</taxon>
        <taxon>Actinomycetota</taxon>
        <taxon>Actinomycetes</taxon>
        <taxon>Streptosporangiales</taxon>
        <taxon>Streptosporangiaceae</taxon>
        <taxon>Sphaerisporangium</taxon>
    </lineage>
</organism>
<evidence type="ECO:0000313" key="2">
    <source>
        <dbReference type="EMBL" id="MFC4530648.1"/>
    </source>
</evidence>
<protein>
    <submittedName>
        <fullName evidence="2">Uncharacterized protein</fullName>
    </submittedName>
</protein>
<gene>
    <name evidence="2" type="ORF">ACFO60_07720</name>
</gene>
<reference evidence="3" key="1">
    <citation type="journal article" date="2019" name="Int. J. Syst. Evol. Microbiol.">
        <title>The Global Catalogue of Microorganisms (GCM) 10K type strain sequencing project: providing services to taxonomists for standard genome sequencing and annotation.</title>
        <authorList>
            <consortium name="The Broad Institute Genomics Platform"/>
            <consortium name="The Broad Institute Genome Sequencing Center for Infectious Disease"/>
            <person name="Wu L."/>
            <person name="Ma J."/>
        </authorList>
    </citation>
    <scope>NUCLEOTIDE SEQUENCE [LARGE SCALE GENOMIC DNA]</scope>
    <source>
        <strain evidence="3">CGMCC 4.7132</strain>
    </source>
</reference>